<comment type="caution">
    <text evidence="12">The sequence shown here is derived from an EMBL/GenBank/DDBJ whole genome shotgun (WGS) entry which is preliminary data.</text>
</comment>
<dbReference type="AlphaFoldDB" id="A0A7Y9IX18"/>
<comment type="subunit">
    <text evidence="9 10">Homodimer. Probably interacts with PlsY.</text>
</comment>
<evidence type="ECO:0000256" key="7">
    <source>
        <dbReference type="ARBA" id="ARBA00023264"/>
    </source>
</evidence>
<evidence type="ECO:0000256" key="6">
    <source>
        <dbReference type="ARBA" id="ARBA00023209"/>
    </source>
</evidence>
<dbReference type="InterPro" id="IPR003664">
    <property type="entry name" value="FA_synthesis"/>
</dbReference>
<feature type="region of interest" description="Disordered" evidence="11">
    <location>
        <begin position="356"/>
        <end position="398"/>
    </location>
</feature>
<dbReference type="EMBL" id="JACBYR010000001">
    <property type="protein sequence ID" value="NYE84606.1"/>
    <property type="molecule type" value="Genomic_DNA"/>
</dbReference>
<evidence type="ECO:0000313" key="12">
    <source>
        <dbReference type="EMBL" id="NYE84606.1"/>
    </source>
</evidence>
<evidence type="ECO:0000256" key="2">
    <source>
        <dbReference type="ARBA" id="ARBA00022490"/>
    </source>
</evidence>
<evidence type="ECO:0000256" key="11">
    <source>
        <dbReference type="SAM" id="MobiDB-lite"/>
    </source>
</evidence>
<comment type="similarity">
    <text evidence="10">Belongs to the PlsX family.</text>
</comment>
<dbReference type="GO" id="GO:0043811">
    <property type="term" value="F:phosphate:acyl-[acyl carrier protein] acyltransferase activity"/>
    <property type="evidence" value="ECO:0007669"/>
    <property type="project" value="UniProtKB-UniRule"/>
</dbReference>
<organism evidence="12 13">
    <name type="scientific">Pigmentiphaga litoralis</name>
    <dbReference type="NCBI Taxonomy" id="516702"/>
    <lineage>
        <taxon>Bacteria</taxon>
        <taxon>Pseudomonadati</taxon>
        <taxon>Pseudomonadota</taxon>
        <taxon>Betaproteobacteria</taxon>
        <taxon>Burkholderiales</taxon>
        <taxon>Alcaligenaceae</taxon>
        <taxon>Pigmentiphaga</taxon>
    </lineage>
</organism>
<name>A0A7Y9IX18_9BURK</name>
<dbReference type="Gene3D" id="3.40.718.10">
    <property type="entry name" value="Isopropylmalate Dehydrogenase"/>
    <property type="match status" value="1"/>
</dbReference>
<comment type="catalytic activity">
    <reaction evidence="1 10">
        <text>a fatty acyl-[ACP] + phosphate = an acyl phosphate + holo-[ACP]</text>
        <dbReference type="Rhea" id="RHEA:42292"/>
        <dbReference type="Rhea" id="RHEA-COMP:9685"/>
        <dbReference type="Rhea" id="RHEA-COMP:14125"/>
        <dbReference type="ChEBI" id="CHEBI:43474"/>
        <dbReference type="ChEBI" id="CHEBI:59918"/>
        <dbReference type="ChEBI" id="CHEBI:64479"/>
        <dbReference type="ChEBI" id="CHEBI:138651"/>
        <dbReference type="EC" id="2.3.1.274"/>
    </reaction>
</comment>
<protein>
    <recommendedName>
        <fullName evidence="8 10">Phosphate acyltransferase</fullName>
        <ecNumber evidence="8 10">2.3.1.274</ecNumber>
    </recommendedName>
    <alternativeName>
        <fullName evidence="10">Acyl-ACP phosphotransacylase</fullName>
    </alternativeName>
    <alternativeName>
        <fullName evidence="10">Acyl-[acyl-carrier-protein]--phosphate acyltransferase</fullName>
    </alternativeName>
    <alternativeName>
        <fullName evidence="10">Phosphate-acyl-ACP acyltransferase</fullName>
    </alternativeName>
</protein>
<dbReference type="Pfam" id="PF02504">
    <property type="entry name" value="FA_synthesis"/>
    <property type="match status" value="1"/>
</dbReference>
<feature type="compositionally biased region" description="Low complexity" evidence="11">
    <location>
        <begin position="356"/>
        <end position="389"/>
    </location>
</feature>
<keyword evidence="5 10" id="KW-0443">Lipid metabolism</keyword>
<dbReference type="PIRSF" id="PIRSF002465">
    <property type="entry name" value="Phsphlp_syn_PlsX"/>
    <property type="match status" value="1"/>
</dbReference>
<keyword evidence="13" id="KW-1185">Reference proteome</keyword>
<dbReference type="Proteomes" id="UP000542125">
    <property type="component" value="Unassembled WGS sequence"/>
</dbReference>
<dbReference type="HAMAP" id="MF_00019">
    <property type="entry name" value="PlsX"/>
    <property type="match status" value="1"/>
</dbReference>
<dbReference type="EC" id="2.3.1.274" evidence="8 10"/>
<evidence type="ECO:0000256" key="1">
    <source>
        <dbReference type="ARBA" id="ARBA00001232"/>
    </source>
</evidence>
<dbReference type="GO" id="GO:0006633">
    <property type="term" value="P:fatty acid biosynthetic process"/>
    <property type="evidence" value="ECO:0007669"/>
    <property type="project" value="UniProtKB-UniRule"/>
</dbReference>
<comment type="subcellular location">
    <subcellularLocation>
        <location evidence="10">Cytoplasm</location>
    </subcellularLocation>
    <text evidence="10">Associated with the membrane possibly through PlsY.</text>
</comment>
<evidence type="ECO:0000313" key="13">
    <source>
        <dbReference type="Proteomes" id="UP000542125"/>
    </source>
</evidence>
<evidence type="ECO:0000256" key="9">
    <source>
        <dbReference type="ARBA" id="ARBA00046608"/>
    </source>
</evidence>
<dbReference type="InterPro" id="IPR012281">
    <property type="entry name" value="Phospholipid_synth_PlsX-like"/>
</dbReference>
<keyword evidence="6 10" id="KW-0594">Phospholipid biosynthesis</keyword>
<dbReference type="PANTHER" id="PTHR30100">
    <property type="entry name" value="FATTY ACID/PHOSPHOLIPID SYNTHESIS PROTEIN PLSX"/>
    <property type="match status" value="1"/>
</dbReference>
<keyword evidence="4 10" id="KW-0808">Transferase</keyword>
<dbReference type="NCBIfam" id="TIGR00182">
    <property type="entry name" value="plsX"/>
    <property type="match status" value="1"/>
</dbReference>
<evidence type="ECO:0000256" key="3">
    <source>
        <dbReference type="ARBA" id="ARBA00022516"/>
    </source>
</evidence>
<evidence type="ECO:0000256" key="8">
    <source>
        <dbReference type="ARBA" id="ARBA00024069"/>
    </source>
</evidence>
<comment type="function">
    <text evidence="10">Catalyzes the reversible formation of acyl-phosphate (acyl-PO(4)) from acyl-[acyl-carrier-protein] (acyl-ACP). This enzyme utilizes acyl-ACP as fatty acyl donor, but not acyl-CoA.</text>
</comment>
<gene>
    <name evidence="10" type="primary">plsX</name>
    <name evidence="12" type="ORF">FHW18_003877</name>
</gene>
<reference evidence="12 13" key="1">
    <citation type="submission" date="2020-07" db="EMBL/GenBank/DDBJ databases">
        <title>Genomic Encyclopedia of Type Strains, Phase IV (KMG-V): Genome sequencing to study the core and pangenomes of soil and plant-associated prokaryotes.</title>
        <authorList>
            <person name="Whitman W."/>
        </authorList>
    </citation>
    <scope>NUCLEOTIDE SEQUENCE [LARGE SCALE GENOMIC DNA]</scope>
    <source>
        <strain evidence="12 13">SAS40</strain>
    </source>
</reference>
<keyword evidence="7 10" id="KW-1208">Phospholipid metabolism</keyword>
<dbReference type="PANTHER" id="PTHR30100:SF1">
    <property type="entry name" value="PHOSPHATE ACYLTRANSFERASE"/>
    <property type="match status" value="1"/>
</dbReference>
<evidence type="ECO:0000256" key="5">
    <source>
        <dbReference type="ARBA" id="ARBA00023098"/>
    </source>
</evidence>
<keyword evidence="2 10" id="KW-0963">Cytoplasm</keyword>
<comment type="pathway">
    <text evidence="10">Lipid metabolism; phospholipid metabolism.</text>
</comment>
<sequence>MAMIRIAIDCMGGDFGLPVTIPAALAFCDRQPDVRLLLTGLPDQIEARLAECGATAAQRERLTIVPASEVVTMDDKVEVALRRKKDSSMRVAAAQVRDGLADACVSAGNTGAWMAISRFVLKTLDGIDRPAIAKAIPNQAGRKTVVLDLGANVDCTAEHLLQFAILGSAMMSAVGHVERPSVGLLNIGEEAIKGNEVVKQASELLRASSLNFHGNVEGNDIYKGTVDVIVCDGFVGNVVLKASEGMARLLGGFLKEEFTRSFFSLLMASVARPVLNRFRGRVDPRRYNGASLLGLRGVVIKSHGSADAHSFEWALRDAYDAVSTGLLAKTTLAVQQLTRVAQAPGEPAVAAPLTGASATGAATTASAPASAAAAAPASTPSAATPAATLETSTHGDNA</sequence>
<evidence type="ECO:0000256" key="10">
    <source>
        <dbReference type="HAMAP-Rule" id="MF_00019"/>
    </source>
</evidence>
<dbReference type="UniPathway" id="UPA00085"/>
<evidence type="ECO:0000256" key="4">
    <source>
        <dbReference type="ARBA" id="ARBA00022679"/>
    </source>
</evidence>
<dbReference type="GO" id="GO:0005737">
    <property type="term" value="C:cytoplasm"/>
    <property type="evidence" value="ECO:0007669"/>
    <property type="project" value="UniProtKB-SubCell"/>
</dbReference>
<dbReference type="GO" id="GO:0008654">
    <property type="term" value="P:phospholipid biosynthetic process"/>
    <property type="evidence" value="ECO:0007669"/>
    <property type="project" value="UniProtKB-KW"/>
</dbReference>
<keyword evidence="3 10" id="KW-0444">Lipid biosynthesis</keyword>
<keyword evidence="12" id="KW-0012">Acyltransferase</keyword>
<dbReference type="SUPFAM" id="SSF53659">
    <property type="entry name" value="Isocitrate/Isopropylmalate dehydrogenase-like"/>
    <property type="match status" value="1"/>
</dbReference>
<accession>A0A7Y9IX18</accession>
<proteinExistence type="inferred from homology"/>